<dbReference type="InterPro" id="IPR012338">
    <property type="entry name" value="Beta-lactam/transpept-like"/>
</dbReference>
<accession>A0A6L7GMX4</accession>
<organism evidence="4 5">
    <name type="scientific">Gordonia mangrovi</name>
    <dbReference type="NCBI Taxonomy" id="2665643"/>
    <lineage>
        <taxon>Bacteria</taxon>
        <taxon>Bacillati</taxon>
        <taxon>Actinomycetota</taxon>
        <taxon>Actinomycetes</taxon>
        <taxon>Mycobacteriales</taxon>
        <taxon>Gordoniaceae</taxon>
        <taxon>Gordonia</taxon>
    </lineage>
</organism>
<proteinExistence type="inferred from homology"/>
<evidence type="ECO:0000313" key="4">
    <source>
        <dbReference type="EMBL" id="MXP19878.1"/>
    </source>
</evidence>
<evidence type="ECO:0000256" key="2">
    <source>
        <dbReference type="ARBA" id="ARBA00022801"/>
    </source>
</evidence>
<gene>
    <name evidence="4" type="primary">dacB</name>
    <name evidence="4" type="ORF">GIY30_00675</name>
</gene>
<dbReference type="AlphaFoldDB" id="A0A6L7GMX4"/>
<dbReference type="Gene3D" id="3.40.710.10">
    <property type="entry name" value="DD-peptidase/beta-lactamase superfamily"/>
    <property type="match status" value="2"/>
</dbReference>
<dbReference type="NCBIfam" id="TIGR00666">
    <property type="entry name" value="PBP4"/>
    <property type="match status" value="1"/>
</dbReference>
<feature type="transmembrane region" description="Helical" evidence="3">
    <location>
        <begin position="100"/>
        <end position="123"/>
    </location>
</feature>
<name>A0A6L7GMX4_9ACTN</name>
<dbReference type="GO" id="GO:0000270">
    <property type="term" value="P:peptidoglycan metabolic process"/>
    <property type="evidence" value="ECO:0007669"/>
    <property type="project" value="TreeGrafter"/>
</dbReference>
<dbReference type="Proteomes" id="UP000475545">
    <property type="component" value="Unassembled WGS sequence"/>
</dbReference>
<evidence type="ECO:0000256" key="3">
    <source>
        <dbReference type="SAM" id="Phobius"/>
    </source>
</evidence>
<protein>
    <submittedName>
        <fullName evidence="4">D-alanyl-D-alanine carboxypeptidase/D-alanyl-D-alanine-endopeptidase</fullName>
        <ecNumber evidence="4">3.4.16.4</ecNumber>
    </submittedName>
</protein>
<dbReference type="GO" id="GO:0006508">
    <property type="term" value="P:proteolysis"/>
    <property type="evidence" value="ECO:0007669"/>
    <property type="project" value="InterPro"/>
</dbReference>
<dbReference type="EC" id="3.4.16.4" evidence="4"/>
<dbReference type="EMBL" id="WMBR01000001">
    <property type="protein sequence ID" value="MXP19878.1"/>
    <property type="molecule type" value="Genomic_DNA"/>
</dbReference>
<evidence type="ECO:0000313" key="5">
    <source>
        <dbReference type="Proteomes" id="UP000475545"/>
    </source>
</evidence>
<sequence length="546" mass="56067">MCTGSGRGRPCRSRDRPRTCCGYPSGSRWSHRIPQFLLAQFVAGGDGSRRAVACADRLNDTVRRTRGPDPHGDHRRWQGVRLGSTTRDSRSGRSLRSRRGVLWTVISVVILALIGGGAVAVALQLDSVDELPPGIPPQPAAITVNPQINPVVPNAPEPTPAGVQQAIADAVADPALGEFTGEISDALTGQQLWSDSPAEPRVPASNAKILTAAAALLALPHDQRITTTVVAGPGGQVILKGAGDPTLSAQPTGADTFYTRAPRIADLAAQIRKAGIDVTSVAVDTSAFTGPTMVSTWDDADIAGGDIAPIESLMVDGARIEPLDEYSPRVADPAITAGEALAAALGVDVAVTEQTVPTGGQVIAQVQSAPLVTRVNDMMRFSDNVLAETLSVELSVARGGPPSLAGGVSAIVATLSQHGFDMSAVSLRDASGLSYANRVPAGLLDTLMGAAAGPSQPLMRSLLDGLPVAGGTGTLAERFDPDTNPGAGWVRAKTGTLTGVSSLTGIVQTIDGRVLAFALMSGGTSPVDARPALDDVAGALRECGCR</sequence>
<dbReference type="GO" id="GO:0009002">
    <property type="term" value="F:serine-type D-Ala-D-Ala carboxypeptidase activity"/>
    <property type="evidence" value="ECO:0007669"/>
    <property type="project" value="UniProtKB-EC"/>
</dbReference>
<dbReference type="PRINTS" id="PR00922">
    <property type="entry name" value="DADACBPTASE3"/>
</dbReference>
<keyword evidence="5" id="KW-1185">Reference proteome</keyword>
<keyword evidence="3" id="KW-1133">Transmembrane helix</keyword>
<keyword evidence="4" id="KW-0645">Protease</keyword>
<dbReference type="InterPro" id="IPR000667">
    <property type="entry name" value="Peptidase_S13"/>
</dbReference>
<comment type="caution">
    <text evidence="4">The sequence shown here is derived from an EMBL/GenBank/DDBJ whole genome shotgun (WGS) entry which is preliminary data.</text>
</comment>
<keyword evidence="4" id="KW-0121">Carboxypeptidase</keyword>
<keyword evidence="2 4" id="KW-0378">Hydrolase</keyword>
<keyword evidence="3" id="KW-0472">Membrane</keyword>
<dbReference type="Pfam" id="PF02113">
    <property type="entry name" value="Peptidase_S13"/>
    <property type="match status" value="2"/>
</dbReference>
<keyword evidence="3" id="KW-0812">Transmembrane</keyword>
<dbReference type="SUPFAM" id="SSF56601">
    <property type="entry name" value="beta-lactamase/transpeptidase-like"/>
    <property type="match status" value="1"/>
</dbReference>
<dbReference type="PANTHER" id="PTHR30023">
    <property type="entry name" value="D-ALANYL-D-ALANINE CARBOXYPEPTIDASE"/>
    <property type="match status" value="1"/>
</dbReference>
<evidence type="ECO:0000256" key="1">
    <source>
        <dbReference type="ARBA" id="ARBA00006096"/>
    </source>
</evidence>
<comment type="similarity">
    <text evidence="1">Belongs to the peptidase S13 family.</text>
</comment>
<dbReference type="PANTHER" id="PTHR30023:SF0">
    <property type="entry name" value="PENICILLIN-SENSITIVE CARBOXYPEPTIDASE A"/>
    <property type="match status" value="1"/>
</dbReference>
<reference evidence="4 5" key="1">
    <citation type="submission" date="2019-11" db="EMBL/GenBank/DDBJ databases">
        <title>Gordonia sp. nov., a novel actinobacterium isolated from mangrove soil in Hainan.</title>
        <authorList>
            <person name="Huang X."/>
            <person name="Xie Y."/>
            <person name="Chu X."/>
            <person name="Xiao K."/>
        </authorList>
    </citation>
    <scope>NUCLEOTIDE SEQUENCE [LARGE SCALE GENOMIC DNA]</scope>
    <source>
        <strain evidence="4 5">HNM0687</strain>
    </source>
</reference>